<feature type="chain" id="PRO_5020396245" description="Cobalt-zinc-cadmium efflux system protein" evidence="1">
    <location>
        <begin position="21"/>
        <end position="121"/>
    </location>
</feature>
<comment type="caution">
    <text evidence="2">The sequence shown here is derived from an EMBL/GenBank/DDBJ whole genome shotgun (WGS) entry which is preliminary data.</text>
</comment>
<keyword evidence="3" id="KW-1185">Reference proteome</keyword>
<evidence type="ECO:0008006" key="4">
    <source>
        <dbReference type="Google" id="ProtNLM"/>
    </source>
</evidence>
<keyword evidence="1" id="KW-0732">Signal</keyword>
<reference evidence="2 3" key="1">
    <citation type="submission" date="2019-02" db="EMBL/GenBank/DDBJ databases">
        <title>Genomic Encyclopedia of Type Strains, Phase IV (KMG-IV): sequencing the most valuable type-strain genomes for metagenomic binning, comparative biology and taxonomic classification.</title>
        <authorList>
            <person name="Goeker M."/>
        </authorList>
    </citation>
    <scope>NUCLEOTIDE SEQUENCE [LARGE SCALE GENOMIC DNA]</scope>
    <source>
        <strain evidence="2 3">DSM 19570</strain>
    </source>
</reference>
<feature type="signal peptide" evidence="1">
    <location>
        <begin position="1"/>
        <end position="20"/>
    </location>
</feature>
<accession>A0A4V2FU76</accession>
<organism evidence="2 3">
    <name type="scientific">Rivibacter subsaxonicus</name>
    <dbReference type="NCBI Taxonomy" id="457575"/>
    <lineage>
        <taxon>Bacteria</taxon>
        <taxon>Pseudomonadati</taxon>
        <taxon>Pseudomonadota</taxon>
        <taxon>Betaproteobacteria</taxon>
        <taxon>Burkholderiales</taxon>
        <taxon>Rivibacter</taxon>
    </lineage>
</organism>
<dbReference type="EMBL" id="SHKP01000005">
    <property type="protein sequence ID" value="RZU00906.1"/>
    <property type="molecule type" value="Genomic_DNA"/>
</dbReference>
<proteinExistence type="predicted"/>
<gene>
    <name evidence="2" type="ORF">EV670_1619</name>
</gene>
<evidence type="ECO:0000313" key="3">
    <source>
        <dbReference type="Proteomes" id="UP000293671"/>
    </source>
</evidence>
<dbReference type="Proteomes" id="UP000293671">
    <property type="component" value="Unassembled WGS sequence"/>
</dbReference>
<dbReference type="OrthoDB" id="6717343at2"/>
<dbReference type="RefSeq" id="WP_130431333.1">
    <property type="nucleotide sequence ID" value="NZ_SHKP01000005.1"/>
</dbReference>
<sequence>MRRLLIIFLMLLLPTQWTWAAVASACQHETGVAAQHVGHHEHVHEQAGPDADQDLTAAAGDQQPTFDADCHTCHGSCASILMPMGVMPSSLEAGYVPSHHSASFADRSVDHPLRPPRAVLA</sequence>
<evidence type="ECO:0000313" key="2">
    <source>
        <dbReference type="EMBL" id="RZU00906.1"/>
    </source>
</evidence>
<dbReference type="PROSITE" id="PS51257">
    <property type="entry name" value="PROKAR_LIPOPROTEIN"/>
    <property type="match status" value="1"/>
</dbReference>
<dbReference type="AlphaFoldDB" id="A0A4V2FU76"/>
<evidence type="ECO:0000256" key="1">
    <source>
        <dbReference type="SAM" id="SignalP"/>
    </source>
</evidence>
<protein>
    <recommendedName>
        <fullName evidence="4">Cobalt-zinc-cadmium efflux system protein</fullName>
    </recommendedName>
</protein>
<name>A0A4V2FU76_9BURK</name>